<reference evidence="1" key="2">
    <citation type="submission" date="2025-09" db="UniProtKB">
        <authorList>
            <consortium name="Ensembl"/>
        </authorList>
    </citation>
    <scope>IDENTIFICATION</scope>
</reference>
<dbReference type="Proteomes" id="UP000694565">
    <property type="component" value="Unplaced"/>
</dbReference>
<sequence>VQSQQGHVGHLDHLKPNTRNVTNGVTFTASVYLDEVEATVIGHEGGDLLAVLDELNSHTLPDGRVGLLSLNTTNDALGVGGSSEGVGLQGSAEVGLLVLFVVPSLLTAVITELPGCAQTTTLSWETKTSEK</sequence>
<evidence type="ECO:0000313" key="1">
    <source>
        <dbReference type="Ensembl" id="ENSCLMP00005000301.1"/>
    </source>
</evidence>
<organism evidence="1 2">
    <name type="scientific">Cyclopterus lumpus</name>
    <name type="common">Lumpsucker</name>
    <dbReference type="NCBI Taxonomy" id="8103"/>
    <lineage>
        <taxon>Eukaryota</taxon>
        <taxon>Metazoa</taxon>
        <taxon>Chordata</taxon>
        <taxon>Craniata</taxon>
        <taxon>Vertebrata</taxon>
        <taxon>Euteleostomi</taxon>
        <taxon>Actinopterygii</taxon>
        <taxon>Neopterygii</taxon>
        <taxon>Teleostei</taxon>
        <taxon>Neoteleostei</taxon>
        <taxon>Acanthomorphata</taxon>
        <taxon>Eupercaria</taxon>
        <taxon>Perciformes</taxon>
        <taxon>Cottioidei</taxon>
        <taxon>Cottales</taxon>
        <taxon>Cyclopteridae</taxon>
        <taxon>Cyclopterus</taxon>
    </lineage>
</organism>
<dbReference type="GeneTree" id="ENSGT00940000174941"/>
<protein>
    <submittedName>
        <fullName evidence="1">Uncharacterized protein</fullName>
    </submittedName>
</protein>
<evidence type="ECO:0000313" key="2">
    <source>
        <dbReference type="Proteomes" id="UP000694565"/>
    </source>
</evidence>
<dbReference type="Ensembl" id="ENSCLMT00005000316.1">
    <property type="protein sequence ID" value="ENSCLMP00005000301.1"/>
    <property type="gene ID" value="ENSCLMG00005000235.1"/>
</dbReference>
<name>A0A8C2WC05_CYCLU</name>
<keyword evidence="2" id="KW-1185">Reference proteome</keyword>
<proteinExistence type="predicted"/>
<accession>A0A8C2WC05</accession>
<reference evidence="1" key="1">
    <citation type="submission" date="2025-08" db="UniProtKB">
        <authorList>
            <consortium name="Ensembl"/>
        </authorList>
    </citation>
    <scope>IDENTIFICATION</scope>
</reference>
<dbReference type="AlphaFoldDB" id="A0A8C2WC05"/>